<comment type="similarity">
    <text evidence="1">Belongs to the HipA Ser/Thr kinase family.</text>
</comment>
<keyword evidence="2" id="KW-0808">Transferase</keyword>
<evidence type="ECO:0000313" key="6">
    <source>
        <dbReference type="EMBL" id="SHJ82369.1"/>
    </source>
</evidence>
<dbReference type="GO" id="GO:0005829">
    <property type="term" value="C:cytosol"/>
    <property type="evidence" value="ECO:0007669"/>
    <property type="project" value="TreeGrafter"/>
</dbReference>
<dbReference type="RefSeq" id="WP_073190563.1">
    <property type="nucleotide sequence ID" value="NZ_FQZG01000087.1"/>
</dbReference>
<reference evidence="6 7" key="1">
    <citation type="submission" date="2016-11" db="EMBL/GenBank/DDBJ databases">
        <authorList>
            <person name="Jaros S."/>
            <person name="Januszkiewicz K."/>
            <person name="Wedrychowicz H."/>
        </authorList>
    </citation>
    <scope>NUCLEOTIDE SEQUENCE [LARGE SCALE GENOMIC DNA]</scope>
    <source>
        <strain evidence="6 7">DSM 12906</strain>
    </source>
</reference>
<dbReference type="OrthoDB" id="3182374at2"/>
<evidence type="ECO:0000259" key="5">
    <source>
        <dbReference type="Pfam" id="PF13657"/>
    </source>
</evidence>
<dbReference type="Pfam" id="PF07804">
    <property type="entry name" value="HipA_C"/>
    <property type="match status" value="1"/>
</dbReference>
<evidence type="ECO:0000256" key="2">
    <source>
        <dbReference type="ARBA" id="ARBA00022679"/>
    </source>
</evidence>
<dbReference type="PANTHER" id="PTHR37419">
    <property type="entry name" value="SERINE/THREONINE-PROTEIN KINASE TOXIN HIPA"/>
    <property type="match status" value="1"/>
</dbReference>
<sequence>MRLAVELYDTRVGTLEGDSRSFDFHPTPEALARFGTNSTALSVAVPLTPTPRRDQAARRRNWFAELLPEGNQYEYLLTQGGIRSGDTLAFLARYGRDIAGALQIWDLDDPSEPLVPELRPVTDARIRAMMDDPVRSPLGNDAFLGKTSLGGVQPKITLVRTEDGWAQALGGYPTTHILKPQLAGPGSTVIFDEEYGSRLMRRLGIADFATEVSLFDGQPALVIERFDREAGGRLHQEDFNQALGAEGNQKYQEFGGRVSLLRVAETLRRFTGRADLERLARMVVAAVGLGNLDMHTKNLALLHRSPTTVSLAPAYDFVPQAHLSNDGRLALAVGGRYRLAEVTAEDLLAEFTSWRLRHAEALVAETLAELADAVAAESPLAGSHPSLQDDLARNVSNLVAGRPVGD</sequence>
<protein>
    <submittedName>
        <fullName evidence="6">Serine/threonine-protein kinase HipA</fullName>
    </submittedName>
</protein>
<dbReference type="EMBL" id="FQZG01000087">
    <property type="protein sequence ID" value="SHJ82369.1"/>
    <property type="molecule type" value="Genomic_DNA"/>
</dbReference>
<feature type="domain" description="HipA N-terminal subdomain 1" evidence="5">
    <location>
        <begin position="3"/>
        <end position="104"/>
    </location>
</feature>
<dbReference type="Proteomes" id="UP000184512">
    <property type="component" value="Unassembled WGS sequence"/>
</dbReference>
<dbReference type="GO" id="GO:0004674">
    <property type="term" value="F:protein serine/threonine kinase activity"/>
    <property type="evidence" value="ECO:0007669"/>
    <property type="project" value="TreeGrafter"/>
</dbReference>
<evidence type="ECO:0000256" key="1">
    <source>
        <dbReference type="ARBA" id="ARBA00010164"/>
    </source>
</evidence>
<evidence type="ECO:0000256" key="3">
    <source>
        <dbReference type="ARBA" id="ARBA00022777"/>
    </source>
</evidence>
<dbReference type="STRING" id="1123357.SAMN02745244_03343"/>
<accession>A0A1M6MFU7</accession>
<dbReference type="NCBIfam" id="TIGR03071">
    <property type="entry name" value="couple_hipA"/>
    <property type="match status" value="1"/>
</dbReference>
<evidence type="ECO:0000313" key="7">
    <source>
        <dbReference type="Proteomes" id="UP000184512"/>
    </source>
</evidence>
<dbReference type="InterPro" id="IPR052028">
    <property type="entry name" value="HipA_Ser/Thr_kinase"/>
</dbReference>
<keyword evidence="7" id="KW-1185">Reference proteome</keyword>
<name>A0A1M6MFU7_9ACTN</name>
<dbReference type="AlphaFoldDB" id="A0A1M6MFU7"/>
<gene>
    <name evidence="6" type="ORF">SAMN02745244_03343</name>
</gene>
<proteinExistence type="inferred from homology"/>
<dbReference type="Pfam" id="PF13657">
    <property type="entry name" value="Couple_hipA"/>
    <property type="match status" value="1"/>
</dbReference>
<dbReference type="InterPro" id="IPR017508">
    <property type="entry name" value="HipA_N1"/>
</dbReference>
<organism evidence="6 7">
    <name type="scientific">Tessaracoccus bendigoensis DSM 12906</name>
    <dbReference type="NCBI Taxonomy" id="1123357"/>
    <lineage>
        <taxon>Bacteria</taxon>
        <taxon>Bacillati</taxon>
        <taxon>Actinomycetota</taxon>
        <taxon>Actinomycetes</taxon>
        <taxon>Propionibacteriales</taxon>
        <taxon>Propionibacteriaceae</taxon>
        <taxon>Tessaracoccus</taxon>
    </lineage>
</organism>
<dbReference type="InterPro" id="IPR012893">
    <property type="entry name" value="HipA-like_C"/>
</dbReference>
<dbReference type="PANTHER" id="PTHR37419:SF1">
    <property type="entry name" value="SERINE_THREONINE-PROTEIN KINASE TOXIN HIPA"/>
    <property type="match status" value="1"/>
</dbReference>
<keyword evidence="3 6" id="KW-0418">Kinase</keyword>
<feature type="domain" description="HipA-like C-terminal" evidence="4">
    <location>
        <begin position="147"/>
        <end position="374"/>
    </location>
</feature>
<evidence type="ECO:0000259" key="4">
    <source>
        <dbReference type="Pfam" id="PF07804"/>
    </source>
</evidence>